<dbReference type="EMBL" id="CASHSV030000206">
    <property type="protein sequence ID" value="CAJ2656442.1"/>
    <property type="molecule type" value="Genomic_DNA"/>
</dbReference>
<protein>
    <submittedName>
        <fullName evidence="1">Uncharacterized protein</fullName>
    </submittedName>
</protein>
<proteinExistence type="predicted"/>
<gene>
    <name evidence="1" type="ORF">MILVUS5_LOCUS23192</name>
</gene>
<reference evidence="1" key="1">
    <citation type="submission" date="2023-10" db="EMBL/GenBank/DDBJ databases">
        <authorList>
            <person name="Rodriguez Cubillos JULIANA M."/>
            <person name="De Vega J."/>
        </authorList>
    </citation>
    <scope>NUCLEOTIDE SEQUENCE</scope>
</reference>
<keyword evidence="2" id="KW-1185">Reference proteome</keyword>
<organism evidence="1 2">
    <name type="scientific">Trifolium pratense</name>
    <name type="common">Red clover</name>
    <dbReference type="NCBI Taxonomy" id="57577"/>
    <lineage>
        <taxon>Eukaryota</taxon>
        <taxon>Viridiplantae</taxon>
        <taxon>Streptophyta</taxon>
        <taxon>Embryophyta</taxon>
        <taxon>Tracheophyta</taxon>
        <taxon>Spermatophyta</taxon>
        <taxon>Magnoliopsida</taxon>
        <taxon>eudicotyledons</taxon>
        <taxon>Gunneridae</taxon>
        <taxon>Pentapetalae</taxon>
        <taxon>rosids</taxon>
        <taxon>fabids</taxon>
        <taxon>Fabales</taxon>
        <taxon>Fabaceae</taxon>
        <taxon>Papilionoideae</taxon>
        <taxon>50 kb inversion clade</taxon>
        <taxon>NPAAA clade</taxon>
        <taxon>Hologalegina</taxon>
        <taxon>IRL clade</taxon>
        <taxon>Trifolieae</taxon>
        <taxon>Trifolium</taxon>
    </lineage>
</organism>
<comment type="caution">
    <text evidence="1">The sequence shown here is derived from an EMBL/GenBank/DDBJ whole genome shotgun (WGS) entry which is preliminary data.</text>
</comment>
<dbReference type="Proteomes" id="UP001177021">
    <property type="component" value="Unassembled WGS sequence"/>
</dbReference>
<accession>A0ACB0KIY7</accession>
<name>A0ACB0KIY7_TRIPR</name>
<evidence type="ECO:0000313" key="2">
    <source>
        <dbReference type="Proteomes" id="UP001177021"/>
    </source>
</evidence>
<evidence type="ECO:0000313" key="1">
    <source>
        <dbReference type="EMBL" id="CAJ2656442.1"/>
    </source>
</evidence>
<sequence>MAHDISSSKLSSKCDINYLSDDLLAQIFTCLPFRSTVGCKCVSKRWLDLISSPYFIKQFISHQHSLFNSILIFVTPHELVLAFWEQNPSLEEIPISFPPDMLIKGSICGSSNGLFLCCNSRYTYGSGYYVYDPLTKECITIPPSPSARNESLYAVGFICNPKGPDERNFRVVIIKSFIRRMFEIELYVFSSETGLWKHIVMNNPDGFTFAPHWLLSFSYDAKLYFMGRTSIFVFDPYTNQMDILNYPLGADSMNIMSFGFLGISCGGLRIADIGQNDLRVWELIEKNQWDLLHRIDISKKMPQKFCGNYYKKVAGFHPYDGDILYLHSYADGVFVCNLRTEKFEAVLGYEKTDISPFQLEIADLLLHPESSSPSSE</sequence>